<dbReference type="RefSeq" id="WP_099247595.1">
    <property type="nucleotide sequence ID" value="NZ_FXXP01000002.1"/>
</dbReference>
<evidence type="ECO:0000313" key="3">
    <source>
        <dbReference type="Proteomes" id="UP000225972"/>
    </source>
</evidence>
<dbReference type="SUPFAM" id="SSF52540">
    <property type="entry name" value="P-loop containing nucleoside triphosphate hydrolases"/>
    <property type="match status" value="1"/>
</dbReference>
<feature type="domain" description="TIR" evidence="1">
    <location>
        <begin position="4"/>
        <end position="135"/>
    </location>
</feature>
<dbReference type="InterPro" id="IPR035897">
    <property type="entry name" value="Toll_tir_struct_dom_sf"/>
</dbReference>
<dbReference type="PRINTS" id="PR00364">
    <property type="entry name" value="DISEASERSIST"/>
</dbReference>
<dbReference type="GO" id="GO:0043531">
    <property type="term" value="F:ADP binding"/>
    <property type="evidence" value="ECO:0007669"/>
    <property type="project" value="InterPro"/>
</dbReference>
<sequence length="323" mass="35772">MTSEDQRAFISYARSDGSDAATRFLTWLSSHGFSGWQDLREIGSDETVWPQIETALKKSDVLVVIVTCAALASEYIRREWRAARRYGATIIPVLGEEISRSTLPRWLRREEVYRLDDPHREAVFLAIVQAPRRRLSAVWDDGLALAAMVPRPGKLSEAKTALLADDGGPVALSSVLAGRGGFGKTTLAAYVAQDPDIRDAFLDGVFWVAIGRQSHTVLTQIEEIIRKISGARLGTTDEDQAAQELKNLLDHRDVLIIVDDVWREAQLRPFVTATENAALLVTTRNKEIAGPDTDYLDVEAMSEGEALELLSRDLPGHRTTSFS</sequence>
<dbReference type="GO" id="GO:0005829">
    <property type="term" value="C:cytosol"/>
    <property type="evidence" value="ECO:0007669"/>
    <property type="project" value="UniProtKB-ARBA"/>
</dbReference>
<gene>
    <name evidence="2" type="primary">afsR</name>
    <name evidence="2" type="ORF">TRP8649_03657</name>
</gene>
<keyword evidence="3" id="KW-1185">Reference proteome</keyword>
<dbReference type="Proteomes" id="UP000225972">
    <property type="component" value="Unassembled WGS sequence"/>
</dbReference>
<accession>A0A238JFP8</accession>
<dbReference type="OrthoDB" id="1426235at2"/>
<proteinExistence type="predicted"/>
<dbReference type="AlphaFoldDB" id="A0A238JFP8"/>
<dbReference type="SUPFAM" id="SSF52200">
    <property type="entry name" value="Toll/Interleukin receptor TIR domain"/>
    <property type="match status" value="1"/>
</dbReference>
<reference evidence="3" key="1">
    <citation type="submission" date="2017-05" db="EMBL/GenBank/DDBJ databases">
        <authorList>
            <person name="Rodrigo-Torres L."/>
            <person name="Arahal R. D."/>
            <person name="Lucena T."/>
        </authorList>
    </citation>
    <scope>NUCLEOTIDE SEQUENCE [LARGE SCALE GENOMIC DNA]</scope>
    <source>
        <strain evidence="3">CECT 8649</strain>
    </source>
</reference>
<dbReference type="InterPro" id="IPR000157">
    <property type="entry name" value="TIR_dom"/>
</dbReference>
<dbReference type="InterPro" id="IPR027417">
    <property type="entry name" value="P-loop_NTPase"/>
</dbReference>
<dbReference type="EMBL" id="FXXP01000002">
    <property type="protein sequence ID" value="SMX29521.1"/>
    <property type="molecule type" value="Genomic_DNA"/>
</dbReference>
<name>A0A238JFP8_9RHOB</name>
<organism evidence="2 3">
    <name type="scientific">Pelagimonas phthalicica</name>
    <dbReference type="NCBI Taxonomy" id="1037362"/>
    <lineage>
        <taxon>Bacteria</taxon>
        <taxon>Pseudomonadati</taxon>
        <taxon>Pseudomonadota</taxon>
        <taxon>Alphaproteobacteria</taxon>
        <taxon>Rhodobacterales</taxon>
        <taxon>Roseobacteraceae</taxon>
        <taxon>Pelagimonas</taxon>
    </lineage>
</organism>
<dbReference type="PANTHER" id="PTHR22845:SF5">
    <property type="entry name" value="APOPTOTIC PROTEASE-ACTIVATING FACTOR 1"/>
    <property type="match status" value="1"/>
</dbReference>
<dbReference type="Gene3D" id="3.40.50.300">
    <property type="entry name" value="P-loop containing nucleotide triphosphate hydrolases"/>
    <property type="match status" value="1"/>
</dbReference>
<evidence type="ECO:0000259" key="1">
    <source>
        <dbReference type="PROSITE" id="PS50104"/>
    </source>
</evidence>
<dbReference type="PANTHER" id="PTHR22845">
    <property type="entry name" value="APOPTOTIC PROTEASE-ACTIVATING FACTOR 1"/>
    <property type="match status" value="1"/>
</dbReference>
<evidence type="ECO:0000313" key="2">
    <source>
        <dbReference type="EMBL" id="SMX29521.1"/>
    </source>
</evidence>
<dbReference type="Pfam" id="PF00931">
    <property type="entry name" value="NB-ARC"/>
    <property type="match status" value="1"/>
</dbReference>
<protein>
    <submittedName>
        <fullName evidence="2">Regulatory protein AfsR</fullName>
    </submittedName>
</protein>
<dbReference type="Gene3D" id="3.40.50.10140">
    <property type="entry name" value="Toll/interleukin-1 receptor homology (TIR) domain"/>
    <property type="match status" value="1"/>
</dbReference>
<dbReference type="InterPro" id="IPR002182">
    <property type="entry name" value="NB-ARC"/>
</dbReference>
<dbReference type="GO" id="GO:0007165">
    <property type="term" value="P:signal transduction"/>
    <property type="evidence" value="ECO:0007669"/>
    <property type="project" value="InterPro"/>
</dbReference>
<dbReference type="Pfam" id="PF13676">
    <property type="entry name" value="TIR_2"/>
    <property type="match status" value="1"/>
</dbReference>
<dbReference type="PROSITE" id="PS50104">
    <property type="entry name" value="TIR"/>
    <property type="match status" value="1"/>
</dbReference>